<dbReference type="GO" id="GO:0052621">
    <property type="term" value="F:diguanylate cyclase activity"/>
    <property type="evidence" value="ECO:0007669"/>
    <property type="project" value="UniProtKB-EC"/>
</dbReference>
<dbReference type="OrthoDB" id="9759607at2"/>
<dbReference type="FunFam" id="3.30.70.270:FF:000001">
    <property type="entry name" value="Diguanylate cyclase domain protein"/>
    <property type="match status" value="1"/>
</dbReference>
<organism evidence="5 6">
    <name type="scientific">Methylobacterium symbioticum</name>
    <dbReference type="NCBI Taxonomy" id="2584084"/>
    <lineage>
        <taxon>Bacteria</taxon>
        <taxon>Pseudomonadati</taxon>
        <taxon>Pseudomonadota</taxon>
        <taxon>Alphaproteobacteria</taxon>
        <taxon>Hyphomicrobiales</taxon>
        <taxon>Methylobacteriaceae</taxon>
        <taxon>Methylobacterium</taxon>
    </lineage>
</organism>
<sequence length="413" mass="43996">MQSKIERSLRRPWHQLALPPVLEALYLRESTPTSGRIVQSWLAIFILFNILSLKTDFDAFGPERFHIPLIATLGVFVPVALGSILVLRGRPSHRRQTLAALVTAIVDMVIVLNSARLAPPEHVNTYLIFAALVPLVVGMIAPMPFRHSLWFCGSAFLLYVAGVFGLGFAGVEANGVPLLVASLTLVPIKLAYSREWEAKRSFLLGLREREQATELARANARLATLSETDPLTGVPNRRLFDRSLAEAWAQAGAQGDRLCVALFDIDHFKLLNDTAGHAEGDRCIRQIATVLTASVSASGGLLARYGGEEFAALLPGAALGSGTQIAEAARRAVADLAVPHPGLRPSALLTVSVGVAALQPGPAEAGPAALLKRADDALYAAKKLGRNRVEPHPAQAQAEALVEAEGGLGPLAA</sequence>
<dbReference type="InterPro" id="IPR000160">
    <property type="entry name" value="GGDEF_dom"/>
</dbReference>
<dbReference type="EMBL" id="CABFPH010000020">
    <property type="protein sequence ID" value="VUD71340.1"/>
    <property type="molecule type" value="Genomic_DNA"/>
</dbReference>
<keyword evidence="3" id="KW-1133">Transmembrane helix</keyword>
<dbReference type="AlphaFoldDB" id="A0A509EB02"/>
<dbReference type="InterPro" id="IPR029787">
    <property type="entry name" value="Nucleotide_cyclase"/>
</dbReference>
<dbReference type="RefSeq" id="WP_142582772.1">
    <property type="nucleotide sequence ID" value="NZ_CABFPH010000020.1"/>
</dbReference>
<feature type="transmembrane region" description="Helical" evidence="3">
    <location>
        <begin position="37"/>
        <end position="53"/>
    </location>
</feature>
<keyword evidence="3" id="KW-0472">Membrane</keyword>
<feature type="transmembrane region" description="Helical" evidence="3">
    <location>
        <begin position="98"/>
        <end position="117"/>
    </location>
</feature>
<name>A0A509EB02_9HYPH</name>
<protein>
    <recommendedName>
        <fullName evidence="1">diguanylate cyclase</fullName>
        <ecNumber evidence="1">2.7.7.65</ecNumber>
    </recommendedName>
</protein>
<dbReference type="Gene3D" id="3.30.70.270">
    <property type="match status" value="1"/>
</dbReference>
<dbReference type="Pfam" id="PF00990">
    <property type="entry name" value="GGDEF"/>
    <property type="match status" value="1"/>
</dbReference>
<keyword evidence="6" id="KW-1185">Reference proteome</keyword>
<evidence type="ECO:0000313" key="5">
    <source>
        <dbReference type="EMBL" id="VUD71340.1"/>
    </source>
</evidence>
<reference evidence="5 6" key="1">
    <citation type="submission" date="2019-06" db="EMBL/GenBank/DDBJ databases">
        <authorList>
            <person name="Rodrigo-Torres L."/>
            <person name="Arahal R. D."/>
            <person name="Lucena T."/>
        </authorList>
    </citation>
    <scope>NUCLEOTIDE SEQUENCE [LARGE SCALE GENOMIC DNA]</scope>
    <source>
        <strain evidence="5 6">SB0023/3</strain>
    </source>
</reference>
<evidence type="ECO:0000313" key="6">
    <source>
        <dbReference type="Proteomes" id="UP000410984"/>
    </source>
</evidence>
<dbReference type="NCBIfam" id="TIGR00254">
    <property type="entry name" value="GGDEF"/>
    <property type="match status" value="1"/>
</dbReference>
<dbReference type="InterPro" id="IPR043128">
    <property type="entry name" value="Rev_trsase/Diguanyl_cyclase"/>
</dbReference>
<comment type="catalytic activity">
    <reaction evidence="2">
        <text>2 GTP = 3',3'-c-di-GMP + 2 diphosphate</text>
        <dbReference type="Rhea" id="RHEA:24898"/>
        <dbReference type="ChEBI" id="CHEBI:33019"/>
        <dbReference type="ChEBI" id="CHEBI:37565"/>
        <dbReference type="ChEBI" id="CHEBI:58805"/>
        <dbReference type="EC" id="2.7.7.65"/>
    </reaction>
</comment>
<evidence type="ECO:0000259" key="4">
    <source>
        <dbReference type="PROSITE" id="PS50887"/>
    </source>
</evidence>
<gene>
    <name evidence="5" type="primary">cph2_2</name>
    <name evidence="5" type="ORF">MET9862_01918</name>
</gene>
<feature type="domain" description="GGDEF" evidence="4">
    <location>
        <begin position="256"/>
        <end position="394"/>
    </location>
</feature>
<dbReference type="Proteomes" id="UP000410984">
    <property type="component" value="Unassembled WGS sequence"/>
</dbReference>
<evidence type="ECO:0000256" key="3">
    <source>
        <dbReference type="SAM" id="Phobius"/>
    </source>
</evidence>
<dbReference type="SMART" id="SM00267">
    <property type="entry name" value="GGDEF"/>
    <property type="match status" value="1"/>
</dbReference>
<dbReference type="GO" id="GO:0043709">
    <property type="term" value="P:cell adhesion involved in single-species biofilm formation"/>
    <property type="evidence" value="ECO:0007669"/>
    <property type="project" value="TreeGrafter"/>
</dbReference>
<dbReference type="PANTHER" id="PTHR45138">
    <property type="entry name" value="REGULATORY COMPONENTS OF SENSORY TRANSDUCTION SYSTEM"/>
    <property type="match status" value="1"/>
</dbReference>
<dbReference type="PANTHER" id="PTHR45138:SF9">
    <property type="entry name" value="DIGUANYLATE CYCLASE DGCM-RELATED"/>
    <property type="match status" value="1"/>
</dbReference>
<dbReference type="CDD" id="cd01949">
    <property type="entry name" value="GGDEF"/>
    <property type="match status" value="1"/>
</dbReference>
<dbReference type="PROSITE" id="PS50887">
    <property type="entry name" value="GGDEF"/>
    <property type="match status" value="1"/>
</dbReference>
<evidence type="ECO:0000256" key="2">
    <source>
        <dbReference type="ARBA" id="ARBA00034247"/>
    </source>
</evidence>
<feature type="transmembrane region" description="Helical" evidence="3">
    <location>
        <begin position="148"/>
        <end position="169"/>
    </location>
</feature>
<dbReference type="SUPFAM" id="SSF55073">
    <property type="entry name" value="Nucleotide cyclase"/>
    <property type="match status" value="1"/>
</dbReference>
<feature type="transmembrane region" description="Helical" evidence="3">
    <location>
        <begin position="123"/>
        <end position="141"/>
    </location>
</feature>
<dbReference type="EC" id="2.7.7.65" evidence="1"/>
<proteinExistence type="predicted"/>
<feature type="transmembrane region" description="Helical" evidence="3">
    <location>
        <begin position="65"/>
        <end position="86"/>
    </location>
</feature>
<dbReference type="InterPro" id="IPR050469">
    <property type="entry name" value="Diguanylate_Cyclase"/>
</dbReference>
<dbReference type="GO" id="GO:0005886">
    <property type="term" value="C:plasma membrane"/>
    <property type="evidence" value="ECO:0007669"/>
    <property type="project" value="TreeGrafter"/>
</dbReference>
<keyword evidence="3" id="KW-0812">Transmembrane</keyword>
<accession>A0A509EB02</accession>
<evidence type="ECO:0000256" key="1">
    <source>
        <dbReference type="ARBA" id="ARBA00012528"/>
    </source>
</evidence>
<dbReference type="GO" id="GO:1902201">
    <property type="term" value="P:negative regulation of bacterial-type flagellum-dependent cell motility"/>
    <property type="evidence" value="ECO:0007669"/>
    <property type="project" value="TreeGrafter"/>
</dbReference>